<dbReference type="InterPro" id="IPR044992">
    <property type="entry name" value="ChyE-like"/>
</dbReference>
<dbReference type="PROSITE" id="PS51273">
    <property type="entry name" value="GATASE_TYPE_1"/>
    <property type="match status" value="1"/>
</dbReference>
<comment type="caution">
    <text evidence="2">The sequence shown here is derived from an EMBL/GenBank/DDBJ whole genome shotgun (WGS) entry which is preliminary data.</text>
</comment>
<dbReference type="GO" id="GO:0005829">
    <property type="term" value="C:cytosol"/>
    <property type="evidence" value="ECO:0007669"/>
    <property type="project" value="TreeGrafter"/>
</dbReference>
<dbReference type="PANTHER" id="PTHR42695">
    <property type="entry name" value="GLUTAMINE AMIDOTRANSFERASE YLR126C-RELATED"/>
    <property type="match status" value="1"/>
</dbReference>
<dbReference type="InterPro" id="IPR029062">
    <property type="entry name" value="Class_I_gatase-like"/>
</dbReference>
<feature type="domain" description="Glutamine amidotransferase" evidence="1">
    <location>
        <begin position="59"/>
        <end position="203"/>
    </location>
</feature>
<dbReference type="CDD" id="cd01741">
    <property type="entry name" value="GATase1_1"/>
    <property type="match status" value="1"/>
</dbReference>
<protein>
    <recommendedName>
        <fullName evidence="1">Glutamine amidotransferase domain-containing protein</fullName>
    </recommendedName>
</protein>
<evidence type="ECO:0000259" key="1">
    <source>
        <dbReference type="Pfam" id="PF00117"/>
    </source>
</evidence>
<keyword evidence="3" id="KW-1185">Reference proteome</keyword>
<dbReference type="EMBL" id="BMCP01000001">
    <property type="protein sequence ID" value="GGE30716.1"/>
    <property type="molecule type" value="Genomic_DNA"/>
</dbReference>
<sequence>MRLLVVEGNAPDGRARQEARGEITYGELYSNLLRGFVPNAVVDICLPTDPGANVPDADGLSGYDGVVITGSALNIYDATPECMRQVDLARAIFDAGVPFFGSCWGLQVAATAAGGVVRRNPKGREIGLARKITLTDAGKSHPMHAGKGPAYDAPSIHTDEVGTRPEGMIVTASNATSDVQAAEIRHGSGIFWGVQYHPEFTLNDIAAIVARYGPTLMQEGRVRSEEEAIGHASELRALGDDPTRTDLAWKLGIDADVLDADRRMIEIRNWIEHMVKPVMSKRVRD</sequence>
<reference evidence="2" key="1">
    <citation type="journal article" date="2014" name="Int. J. Syst. Evol. Microbiol.">
        <title>Complete genome sequence of Corynebacterium casei LMG S-19264T (=DSM 44701T), isolated from a smear-ripened cheese.</title>
        <authorList>
            <consortium name="US DOE Joint Genome Institute (JGI-PGF)"/>
            <person name="Walter F."/>
            <person name="Albersmeier A."/>
            <person name="Kalinowski J."/>
            <person name="Ruckert C."/>
        </authorList>
    </citation>
    <scope>NUCLEOTIDE SEQUENCE</scope>
    <source>
        <strain evidence="2">CCM 7684</strain>
    </source>
</reference>
<accession>A0A8J2YB04</accession>
<evidence type="ECO:0000313" key="3">
    <source>
        <dbReference type="Proteomes" id="UP000602745"/>
    </source>
</evidence>
<dbReference type="RefSeq" id="WP_229729138.1">
    <property type="nucleotide sequence ID" value="NZ_BMCP01000001.1"/>
</dbReference>
<name>A0A8J2YB04_9RHOB</name>
<dbReference type="Gene3D" id="3.40.50.880">
    <property type="match status" value="1"/>
</dbReference>
<dbReference type="InterPro" id="IPR017926">
    <property type="entry name" value="GATASE"/>
</dbReference>
<dbReference type="SUPFAM" id="SSF52317">
    <property type="entry name" value="Class I glutamine amidotransferase-like"/>
    <property type="match status" value="1"/>
</dbReference>
<evidence type="ECO:0000313" key="2">
    <source>
        <dbReference type="EMBL" id="GGE30716.1"/>
    </source>
</evidence>
<dbReference type="PANTHER" id="PTHR42695:SF5">
    <property type="entry name" value="GLUTAMINE AMIDOTRANSFERASE YLR126C-RELATED"/>
    <property type="match status" value="1"/>
</dbReference>
<dbReference type="AlphaFoldDB" id="A0A8J2YB04"/>
<gene>
    <name evidence="2" type="ORF">GCM10007276_04920</name>
</gene>
<reference evidence="2" key="2">
    <citation type="submission" date="2020-09" db="EMBL/GenBank/DDBJ databases">
        <authorList>
            <person name="Sun Q."/>
            <person name="Sedlacek I."/>
        </authorList>
    </citation>
    <scope>NUCLEOTIDE SEQUENCE</scope>
    <source>
        <strain evidence="2">CCM 7684</strain>
    </source>
</reference>
<proteinExistence type="predicted"/>
<organism evidence="2 3">
    <name type="scientific">Agaricicola taiwanensis</name>
    <dbReference type="NCBI Taxonomy" id="591372"/>
    <lineage>
        <taxon>Bacteria</taxon>
        <taxon>Pseudomonadati</taxon>
        <taxon>Pseudomonadota</taxon>
        <taxon>Alphaproteobacteria</taxon>
        <taxon>Rhodobacterales</taxon>
        <taxon>Paracoccaceae</taxon>
        <taxon>Agaricicola</taxon>
    </lineage>
</organism>
<dbReference type="Pfam" id="PF00117">
    <property type="entry name" value="GATase"/>
    <property type="match status" value="1"/>
</dbReference>
<dbReference type="Proteomes" id="UP000602745">
    <property type="component" value="Unassembled WGS sequence"/>
</dbReference>